<comment type="caution">
    <text evidence="2">The sequence shown here is derived from an EMBL/GenBank/DDBJ whole genome shotgun (WGS) entry which is preliminary data.</text>
</comment>
<reference evidence="2" key="1">
    <citation type="journal article" date="2023" name="Mol. Phylogenet. Evol.">
        <title>Genome-scale phylogeny and comparative genomics of the fungal order Sordariales.</title>
        <authorList>
            <person name="Hensen N."/>
            <person name="Bonometti L."/>
            <person name="Westerberg I."/>
            <person name="Brannstrom I.O."/>
            <person name="Guillou S."/>
            <person name="Cros-Aarteil S."/>
            <person name="Calhoun S."/>
            <person name="Haridas S."/>
            <person name="Kuo A."/>
            <person name="Mondo S."/>
            <person name="Pangilinan J."/>
            <person name="Riley R."/>
            <person name="LaButti K."/>
            <person name="Andreopoulos B."/>
            <person name="Lipzen A."/>
            <person name="Chen C."/>
            <person name="Yan M."/>
            <person name="Daum C."/>
            <person name="Ng V."/>
            <person name="Clum A."/>
            <person name="Steindorff A."/>
            <person name="Ohm R.A."/>
            <person name="Martin F."/>
            <person name="Silar P."/>
            <person name="Natvig D.O."/>
            <person name="Lalanne C."/>
            <person name="Gautier V."/>
            <person name="Ament-Velasquez S.L."/>
            <person name="Kruys A."/>
            <person name="Hutchinson M.I."/>
            <person name="Powell A.J."/>
            <person name="Barry K."/>
            <person name="Miller A.N."/>
            <person name="Grigoriev I.V."/>
            <person name="Debuchy R."/>
            <person name="Gladieux P."/>
            <person name="Hiltunen Thoren M."/>
            <person name="Johannesson H."/>
        </authorList>
    </citation>
    <scope>NUCLEOTIDE SEQUENCE</scope>
    <source>
        <strain evidence="2">CBS 757.83</strain>
    </source>
</reference>
<feature type="signal peptide" evidence="1">
    <location>
        <begin position="1"/>
        <end position="22"/>
    </location>
</feature>
<organism evidence="2 3">
    <name type="scientific">Parathielavia hyrcaniae</name>
    <dbReference type="NCBI Taxonomy" id="113614"/>
    <lineage>
        <taxon>Eukaryota</taxon>
        <taxon>Fungi</taxon>
        <taxon>Dikarya</taxon>
        <taxon>Ascomycota</taxon>
        <taxon>Pezizomycotina</taxon>
        <taxon>Sordariomycetes</taxon>
        <taxon>Sordariomycetidae</taxon>
        <taxon>Sordariales</taxon>
        <taxon>Chaetomiaceae</taxon>
        <taxon>Parathielavia</taxon>
    </lineage>
</organism>
<dbReference type="Proteomes" id="UP001305647">
    <property type="component" value="Unassembled WGS sequence"/>
</dbReference>
<dbReference type="EMBL" id="MU863633">
    <property type="protein sequence ID" value="KAK4102008.1"/>
    <property type="molecule type" value="Genomic_DNA"/>
</dbReference>
<evidence type="ECO:0000313" key="2">
    <source>
        <dbReference type="EMBL" id="KAK4102008.1"/>
    </source>
</evidence>
<name>A0AAN6Q1Z7_9PEZI</name>
<evidence type="ECO:0000256" key="1">
    <source>
        <dbReference type="SAM" id="SignalP"/>
    </source>
</evidence>
<accession>A0AAN6Q1Z7</accession>
<evidence type="ECO:0000313" key="3">
    <source>
        <dbReference type="Proteomes" id="UP001305647"/>
    </source>
</evidence>
<dbReference type="AlphaFoldDB" id="A0AAN6Q1Z7"/>
<feature type="chain" id="PRO_5042893376" evidence="1">
    <location>
        <begin position="23"/>
        <end position="256"/>
    </location>
</feature>
<proteinExistence type="predicted"/>
<keyword evidence="1" id="KW-0732">Signal</keyword>
<sequence length="256" mass="27940">MACHFLLDVSLMSRVFVFGVGGLLGRTDLNDFDEYLGVTVMFLPCFCKCCHKEVWTKLYGMEGNVVMETGPSFVLGRQGRVPMTSLVLLGTAARGSISSGGLTHRRWPLGQSAGPDRGPLNKFHAHVLRSRIGFWLGDGVRLDCCIVLIRFKCFLSAYGRVVWPRRCPLVLELPWTDVRDAWMESVPLGQSQVGLGGAASLSRTDSMLLSNGASRKAWLLLCLAGLLDTCRRGGVFAQTEGKEEGKRDGGSGLLLV</sequence>
<reference evidence="2" key="2">
    <citation type="submission" date="2023-05" db="EMBL/GenBank/DDBJ databases">
        <authorList>
            <consortium name="Lawrence Berkeley National Laboratory"/>
            <person name="Steindorff A."/>
            <person name="Hensen N."/>
            <person name="Bonometti L."/>
            <person name="Westerberg I."/>
            <person name="Brannstrom I.O."/>
            <person name="Guillou S."/>
            <person name="Cros-Aarteil S."/>
            <person name="Calhoun S."/>
            <person name="Haridas S."/>
            <person name="Kuo A."/>
            <person name="Mondo S."/>
            <person name="Pangilinan J."/>
            <person name="Riley R."/>
            <person name="Labutti K."/>
            <person name="Andreopoulos B."/>
            <person name="Lipzen A."/>
            <person name="Chen C."/>
            <person name="Yanf M."/>
            <person name="Daum C."/>
            <person name="Ng V."/>
            <person name="Clum A."/>
            <person name="Ohm R."/>
            <person name="Martin F."/>
            <person name="Silar P."/>
            <person name="Natvig D."/>
            <person name="Lalanne C."/>
            <person name="Gautier V."/>
            <person name="Ament-Velasquez S.L."/>
            <person name="Kruys A."/>
            <person name="Hutchinson M.I."/>
            <person name="Powell A.J."/>
            <person name="Barry K."/>
            <person name="Miller A.N."/>
            <person name="Grigoriev I.V."/>
            <person name="Debuchy R."/>
            <person name="Gladieux P."/>
            <person name="Thoren M.H."/>
            <person name="Johannesson H."/>
        </authorList>
    </citation>
    <scope>NUCLEOTIDE SEQUENCE</scope>
    <source>
        <strain evidence="2">CBS 757.83</strain>
    </source>
</reference>
<gene>
    <name evidence="2" type="ORF">N658DRAFT_43578</name>
</gene>
<protein>
    <submittedName>
        <fullName evidence="2">Uncharacterized protein</fullName>
    </submittedName>
</protein>
<keyword evidence="3" id="KW-1185">Reference proteome</keyword>